<evidence type="ECO:0000313" key="4">
    <source>
        <dbReference type="Proteomes" id="UP000273270"/>
    </source>
</evidence>
<dbReference type="Proteomes" id="UP000273270">
    <property type="component" value="Chromosome"/>
</dbReference>
<evidence type="ECO:0000313" key="1">
    <source>
        <dbReference type="EMBL" id="AZA50543.1"/>
    </source>
</evidence>
<accession>A0A3G6MC30</accession>
<dbReference type="EMBL" id="CP033920">
    <property type="protein sequence ID" value="AZA50543.1"/>
    <property type="molecule type" value="Genomic_DNA"/>
</dbReference>
<accession>A0A376E381</accession>
<gene>
    <name evidence="1" type="ORF">EG346_21200</name>
    <name evidence="2" type="ORF">NCTC13533_02913</name>
</gene>
<reference evidence="4" key="3">
    <citation type="submission" date="2018-11" db="EMBL/GenBank/DDBJ databases">
        <title>Proposal to divide the Flavobacteriaceae and reorganize its genera based on Amino Acid Identity values calculated from whole genome sequences.</title>
        <authorList>
            <person name="Nicholson A.C."/>
            <person name="Gulvik C.A."/>
            <person name="Whitney A.M."/>
            <person name="Humrighouse B.W."/>
            <person name="Bell M."/>
            <person name="Holmes B."/>
            <person name="Steigerwalt A.G."/>
            <person name="Villarma A."/>
            <person name="Sheth M."/>
            <person name="Batra D."/>
            <person name="Pryor J."/>
            <person name="Bernardet J.-F."/>
            <person name="Hugo C."/>
            <person name="Kampfer P."/>
            <person name="Newman J."/>
            <person name="McQuiston J.R."/>
        </authorList>
    </citation>
    <scope>NUCLEOTIDE SEQUENCE [LARGE SCALE GENOMIC DNA]</scope>
    <source>
        <strain evidence="4">G0188</strain>
    </source>
</reference>
<dbReference type="EMBL" id="UFVQ01000003">
    <property type="protein sequence ID" value="STD00360.1"/>
    <property type="molecule type" value="Genomic_DNA"/>
</dbReference>
<name>A0A376E381_CHRCU</name>
<evidence type="ECO:0008006" key="5">
    <source>
        <dbReference type="Google" id="ProtNLM"/>
    </source>
</evidence>
<evidence type="ECO:0000313" key="3">
    <source>
        <dbReference type="Proteomes" id="UP000255224"/>
    </source>
</evidence>
<sequence length="362" mass="42686">MKEYPYIFYPQNTLLEENLIPAKNIRTGLSESFFEKKILNYFKNYVHKNVVIDDGKSRPYHPDYVLHIPQYNLYLDIEIDEPYSLRGKKPIHTNDDKDEIRNQYFLDKGWGIIRFAEIQIIKFPQLCCKVISEYVRNISGDHIWLEGFHEIEDLEIVDAWSTKDSISMASNAYRQKYFSFLKTIKQVKPSVSILVDGIYLNNEIRNTIRSLKNDNTIKSFNKSVKNSLFLKLLSSYLGHFKNLEEIKGKIFIEMTIFISNYHSIESYSFDSELVEIENYVINIYYIRTHDLICFSIYDKIQDEKLEQVLLIADDPAYPQLLEDLTNTEFILVRNYHNTSMSPYIKYISINSTIESALQIKSV</sequence>
<organism evidence="2 3">
    <name type="scientific">Chryseobacterium carnipullorum</name>
    <dbReference type="NCBI Taxonomy" id="1124835"/>
    <lineage>
        <taxon>Bacteria</taxon>
        <taxon>Pseudomonadati</taxon>
        <taxon>Bacteroidota</taxon>
        <taxon>Flavobacteriia</taxon>
        <taxon>Flavobacteriales</taxon>
        <taxon>Weeksellaceae</taxon>
        <taxon>Chryseobacterium group</taxon>
        <taxon>Chryseobacterium</taxon>
    </lineage>
</organism>
<dbReference type="Proteomes" id="UP000255224">
    <property type="component" value="Unassembled WGS sequence"/>
</dbReference>
<reference evidence="2 3" key="1">
    <citation type="submission" date="2018-06" db="EMBL/GenBank/DDBJ databases">
        <authorList>
            <consortium name="Pathogen Informatics"/>
            <person name="Doyle S."/>
        </authorList>
    </citation>
    <scope>NUCLEOTIDE SEQUENCE [LARGE SCALE GENOMIC DNA]</scope>
    <source>
        <strain evidence="2 3">NCTC13533</strain>
    </source>
</reference>
<dbReference type="AlphaFoldDB" id="A0A376E381"/>
<dbReference type="KEGG" id="ccau:EG346_21200"/>
<proteinExistence type="predicted"/>
<dbReference type="OrthoDB" id="884899at2"/>
<dbReference type="RefSeq" id="WP_123881302.1">
    <property type="nucleotide sequence ID" value="NZ_CP033920.1"/>
</dbReference>
<evidence type="ECO:0000313" key="2">
    <source>
        <dbReference type="EMBL" id="STD00360.1"/>
    </source>
</evidence>
<keyword evidence="4" id="KW-1185">Reference proteome</keyword>
<protein>
    <recommendedName>
        <fullName evidence="5">DUF559 domain-containing protein</fullName>
    </recommendedName>
</protein>
<reference evidence="1" key="2">
    <citation type="submission" date="2018-11" db="EMBL/GenBank/DDBJ databases">
        <title>Proposal to divide the Flavobacteriaceae and reorganize its genera based on Amino Acid Identity values calculated from whole genome sequences.</title>
        <authorList>
            <person name="Nicholson A.C."/>
            <person name="Gulvik C.A."/>
            <person name="Whitney A.M."/>
            <person name="Humrighouse B.W."/>
            <person name="Bell M."/>
            <person name="Holmes B."/>
            <person name="Steigerwalt A."/>
            <person name="Villarma A."/>
            <person name="Sheth M."/>
            <person name="Batra D."/>
            <person name="Pryor J."/>
            <person name="Bernardet J.-F."/>
            <person name="Hugo C."/>
            <person name="Kampfer P."/>
            <person name="Newman J."/>
            <person name="Mcquiston J.R."/>
        </authorList>
    </citation>
    <scope>NUCLEOTIDE SEQUENCE [LARGE SCALE GENOMIC DNA]</scope>
    <source>
        <strain evidence="1">G0188</strain>
    </source>
</reference>